<keyword evidence="3 5" id="KW-0808">Transferase</keyword>
<evidence type="ECO:0000256" key="2">
    <source>
        <dbReference type="ARBA" id="ARBA00022676"/>
    </source>
</evidence>
<evidence type="ECO:0000313" key="6">
    <source>
        <dbReference type="Proteomes" id="UP000292781"/>
    </source>
</evidence>
<evidence type="ECO:0000256" key="3">
    <source>
        <dbReference type="ARBA" id="ARBA00022679"/>
    </source>
</evidence>
<dbReference type="PANTHER" id="PTHR43179">
    <property type="entry name" value="RHAMNOSYLTRANSFERASE WBBL"/>
    <property type="match status" value="1"/>
</dbReference>
<evidence type="ECO:0000259" key="4">
    <source>
        <dbReference type="Pfam" id="PF00535"/>
    </source>
</evidence>
<evidence type="ECO:0000313" key="5">
    <source>
        <dbReference type="EMBL" id="TBW32959.1"/>
    </source>
</evidence>
<dbReference type="InterPro" id="IPR029044">
    <property type="entry name" value="Nucleotide-diphossugar_trans"/>
</dbReference>
<gene>
    <name evidence="5" type="ORF">EYW49_21135</name>
</gene>
<dbReference type="SUPFAM" id="SSF53448">
    <property type="entry name" value="Nucleotide-diphospho-sugar transferases"/>
    <property type="match status" value="1"/>
</dbReference>
<name>A0A4Q9VDZ0_9HYPH</name>
<dbReference type="PANTHER" id="PTHR43179:SF12">
    <property type="entry name" value="GALACTOFURANOSYLTRANSFERASE GLFT2"/>
    <property type="match status" value="1"/>
</dbReference>
<dbReference type="AlphaFoldDB" id="A0A4Q9VDZ0"/>
<comment type="similarity">
    <text evidence="1">Belongs to the glycosyltransferase 2 family.</text>
</comment>
<feature type="domain" description="Glycosyltransferase 2-like" evidence="4">
    <location>
        <begin position="94"/>
        <end position="172"/>
    </location>
</feature>
<dbReference type="Proteomes" id="UP000292781">
    <property type="component" value="Unassembled WGS sequence"/>
</dbReference>
<comment type="caution">
    <text evidence="5">The sequence shown here is derived from an EMBL/GenBank/DDBJ whole genome shotgun (WGS) entry which is preliminary data.</text>
</comment>
<dbReference type="OrthoDB" id="9771846at2"/>
<dbReference type="CDD" id="cd04186">
    <property type="entry name" value="GT_2_like_c"/>
    <property type="match status" value="1"/>
</dbReference>
<accession>A0A4Q9VDZ0</accession>
<dbReference type="Pfam" id="PF00535">
    <property type="entry name" value="Glycos_transf_2"/>
    <property type="match status" value="1"/>
</dbReference>
<reference evidence="5 6" key="1">
    <citation type="submission" date="2019-02" db="EMBL/GenBank/DDBJ databases">
        <title>Siculibacillus lacustris gen. nov., sp. nov., a new rosette-forming bacterium isolated from a freshwater crater lake (Lake St. Ana, Romania).</title>
        <authorList>
            <person name="Felfoldi T."/>
            <person name="Marton Z."/>
            <person name="Szabo A."/>
            <person name="Mentes A."/>
            <person name="Boka K."/>
            <person name="Marialigeti K."/>
            <person name="Mathe I."/>
            <person name="Koncz M."/>
            <person name="Schumann P."/>
            <person name="Toth E."/>
        </authorList>
    </citation>
    <scope>NUCLEOTIDE SEQUENCE [LARGE SCALE GENOMIC DNA]</scope>
    <source>
        <strain evidence="5 6">SA-279</strain>
    </source>
</reference>
<keyword evidence="6" id="KW-1185">Reference proteome</keyword>
<keyword evidence="2" id="KW-0328">Glycosyltransferase</keyword>
<dbReference type="Gene3D" id="3.90.550.10">
    <property type="entry name" value="Spore Coat Polysaccharide Biosynthesis Protein SpsA, Chain A"/>
    <property type="match status" value="1"/>
</dbReference>
<evidence type="ECO:0000256" key="1">
    <source>
        <dbReference type="ARBA" id="ARBA00006739"/>
    </source>
</evidence>
<proteinExistence type="inferred from homology"/>
<dbReference type="GO" id="GO:0016757">
    <property type="term" value="F:glycosyltransferase activity"/>
    <property type="evidence" value="ECO:0007669"/>
    <property type="project" value="UniProtKB-KW"/>
</dbReference>
<sequence>MIVVVLVNWNGHHDTVECLEALMRLDTPTSEFRVIVSDNDSAPGSIEHIVGWCEDRVEVDRSGSAWSGLPKERRHRHDHRVIDLGAPGSFADAPLVTILRNGANLGFAGGNNTAIRLALTDPTVEAVWLLNNDTICRPDALDRLSERMRAEPDLGMLGSTLVYYDDPTKVQGLGGWFDGRKGMGDHIGKFTDLDALPSREAVEHEMTYVIGASMLVSRRFLEEVGLMEESYFLYFEETDWSERNAGRFRIGWEPASIVWHKEGGSIGTSLRHRASNTSLYFLNRNLLHFTRTYYPRSMPMIAVRILARAVRFLVRRDIDGARVVIRAGRDYLLGR</sequence>
<organism evidence="5 6">
    <name type="scientific">Siculibacillus lacustris</name>
    <dbReference type="NCBI Taxonomy" id="1549641"/>
    <lineage>
        <taxon>Bacteria</taxon>
        <taxon>Pseudomonadati</taxon>
        <taxon>Pseudomonadota</taxon>
        <taxon>Alphaproteobacteria</taxon>
        <taxon>Hyphomicrobiales</taxon>
        <taxon>Ancalomicrobiaceae</taxon>
        <taxon>Siculibacillus</taxon>
    </lineage>
</organism>
<protein>
    <submittedName>
        <fullName evidence="5">Glycosyltransferase family 2 protein</fullName>
    </submittedName>
</protein>
<dbReference type="InterPro" id="IPR001173">
    <property type="entry name" value="Glyco_trans_2-like"/>
</dbReference>
<dbReference type="EMBL" id="SJFN01000049">
    <property type="protein sequence ID" value="TBW32959.1"/>
    <property type="molecule type" value="Genomic_DNA"/>
</dbReference>